<evidence type="ECO:0000256" key="2">
    <source>
        <dbReference type="SAM" id="MobiDB-lite"/>
    </source>
</evidence>
<dbReference type="OrthoDB" id="623670at2759"/>
<dbReference type="InterPro" id="IPR051477">
    <property type="entry name" value="Expansin_CellWall"/>
</dbReference>
<accession>A0A5N7C9T1</accession>
<evidence type="ECO:0008006" key="5">
    <source>
        <dbReference type="Google" id="ProtNLM"/>
    </source>
</evidence>
<dbReference type="PANTHER" id="PTHR31836:SF28">
    <property type="entry name" value="SRCR DOMAIN-CONTAINING PROTEIN-RELATED"/>
    <property type="match status" value="1"/>
</dbReference>
<evidence type="ECO:0000256" key="1">
    <source>
        <dbReference type="ARBA" id="ARBA00022729"/>
    </source>
</evidence>
<dbReference type="InterPro" id="IPR036908">
    <property type="entry name" value="RlpA-like_sf"/>
</dbReference>
<dbReference type="CDD" id="cd22191">
    <property type="entry name" value="DPBB_RlpA_EXP_N-like"/>
    <property type="match status" value="1"/>
</dbReference>
<proteinExistence type="predicted"/>
<feature type="signal peptide" evidence="3">
    <location>
        <begin position="1"/>
        <end position="21"/>
    </location>
</feature>
<organism evidence="4">
    <name type="scientific">Petromyces alliaceus</name>
    <name type="common">Aspergillus alliaceus</name>
    <dbReference type="NCBI Taxonomy" id="209559"/>
    <lineage>
        <taxon>Eukaryota</taxon>
        <taxon>Fungi</taxon>
        <taxon>Dikarya</taxon>
        <taxon>Ascomycota</taxon>
        <taxon>Pezizomycotina</taxon>
        <taxon>Eurotiomycetes</taxon>
        <taxon>Eurotiomycetidae</taxon>
        <taxon>Eurotiales</taxon>
        <taxon>Aspergillaceae</taxon>
        <taxon>Aspergillus</taxon>
        <taxon>Aspergillus subgen. Circumdati</taxon>
    </lineage>
</organism>
<protein>
    <recommendedName>
        <fullName evidence="5">RlpA-like double-psi beta-barrel-protein domain-containing protein-containing protein</fullName>
    </recommendedName>
</protein>
<feature type="chain" id="PRO_5024834278" description="RlpA-like double-psi beta-barrel-protein domain-containing protein-containing protein" evidence="3">
    <location>
        <begin position="22"/>
        <end position="269"/>
    </location>
</feature>
<feature type="compositionally biased region" description="Polar residues" evidence="2">
    <location>
        <begin position="141"/>
        <end position="154"/>
    </location>
</feature>
<gene>
    <name evidence="4" type="ORF">BDV23DRAFT_82663</name>
</gene>
<reference evidence="4" key="1">
    <citation type="submission" date="2019-04" db="EMBL/GenBank/DDBJ databases">
        <title>Friends and foes A comparative genomics studyof 23 Aspergillus species from section Flavi.</title>
        <authorList>
            <consortium name="DOE Joint Genome Institute"/>
            <person name="Kjaerbolling I."/>
            <person name="Vesth T."/>
            <person name="Frisvad J.C."/>
            <person name="Nybo J.L."/>
            <person name="Theobald S."/>
            <person name="Kildgaard S."/>
            <person name="Isbrandt T."/>
            <person name="Kuo A."/>
            <person name="Sato A."/>
            <person name="Lyhne E.K."/>
            <person name="Kogle M.E."/>
            <person name="Wiebenga A."/>
            <person name="Kun R.S."/>
            <person name="Lubbers R.J."/>
            <person name="Makela M.R."/>
            <person name="Barry K."/>
            <person name="Chovatia M."/>
            <person name="Clum A."/>
            <person name="Daum C."/>
            <person name="Haridas S."/>
            <person name="He G."/>
            <person name="LaButti K."/>
            <person name="Lipzen A."/>
            <person name="Mondo S."/>
            <person name="Riley R."/>
            <person name="Salamov A."/>
            <person name="Simmons B.A."/>
            <person name="Magnuson J.K."/>
            <person name="Henrissat B."/>
            <person name="Mortensen U.H."/>
            <person name="Larsen T.O."/>
            <person name="Devries R.P."/>
            <person name="Grigoriev I.V."/>
            <person name="Machida M."/>
            <person name="Baker S.E."/>
            <person name="Andersen M.R."/>
        </authorList>
    </citation>
    <scope>NUCLEOTIDE SEQUENCE [LARGE SCALE GENOMIC DNA]</scope>
    <source>
        <strain evidence="4">IBT 14317</strain>
    </source>
</reference>
<sequence>MAPLAKTLALAGALFAAIASTAPVQKREDGVSSTKTVVQWTTVTVTEVITEDRPTQTATQPVVSVPTSSAAPIVTSQPEAKSAEVPDEPEETPEPEQPSYTVQPVWSTSAAPEPTTPTTVAPEPTKQPEPSTASAPPAVEPTQSSTTSAAPQPTGSSSGGYSGSCSEGSPCTGQVTFYDTATSMLNPSSCGVTSDGANEDVLALPVGIMQDGHCGRRVSIKYNGQVKHGKVVDKCMGCDSSSIDLSRHLFNELADESAGRLHGVEWWIE</sequence>
<feature type="compositionally biased region" description="Acidic residues" evidence="2">
    <location>
        <begin position="85"/>
        <end position="94"/>
    </location>
</feature>
<dbReference type="Proteomes" id="UP000326877">
    <property type="component" value="Unassembled WGS sequence"/>
</dbReference>
<keyword evidence="1 3" id="KW-0732">Signal</keyword>
<feature type="compositionally biased region" description="Polar residues" evidence="2">
    <location>
        <begin position="55"/>
        <end position="79"/>
    </location>
</feature>
<dbReference type="Gene3D" id="2.40.40.10">
    <property type="entry name" value="RlpA-like domain"/>
    <property type="match status" value="1"/>
</dbReference>
<feature type="region of interest" description="Disordered" evidence="2">
    <location>
        <begin position="51"/>
        <end position="166"/>
    </location>
</feature>
<dbReference type="EMBL" id="ML735253">
    <property type="protein sequence ID" value="KAE8390598.1"/>
    <property type="molecule type" value="Genomic_DNA"/>
</dbReference>
<evidence type="ECO:0000256" key="3">
    <source>
        <dbReference type="SAM" id="SignalP"/>
    </source>
</evidence>
<feature type="compositionally biased region" description="Low complexity" evidence="2">
    <location>
        <begin position="107"/>
        <end position="124"/>
    </location>
</feature>
<name>A0A5N7C9T1_PETAA</name>
<dbReference type="PANTHER" id="PTHR31836">
    <property type="match status" value="1"/>
</dbReference>
<dbReference type="AlphaFoldDB" id="A0A5N7C9T1"/>
<evidence type="ECO:0000313" key="4">
    <source>
        <dbReference type="EMBL" id="KAE8390598.1"/>
    </source>
</evidence>
<dbReference type="SUPFAM" id="SSF50685">
    <property type="entry name" value="Barwin-like endoglucanases"/>
    <property type="match status" value="1"/>
</dbReference>